<evidence type="ECO:0000313" key="5">
    <source>
        <dbReference type="EMBL" id="RAI03813.1"/>
    </source>
</evidence>
<dbReference type="InterPro" id="IPR000086">
    <property type="entry name" value="NUDIX_hydrolase_dom"/>
</dbReference>
<comment type="caution">
    <text evidence="5">The sequence shown here is derived from an EMBL/GenBank/DDBJ whole genome shotgun (WGS) entry which is preliminary data.</text>
</comment>
<protein>
    <submittedName>
        <fullName evidence="5">NUDIX hydrolase</fullName>
    </submittedName>
</protein>
<gene>
    <name evidence="5" type="ORF">DLJ53_04890</name>
</gene>
<dbReference type="RefSeq" id="WP_111342820.1">
    <property type="nucleotide sequence ID" value="NZ_QHHQ01000001.1"/>
</dbReference>
<evidence type="ECO:0000313" key="6">
    <source>
        <dbReference type="Proteomes" id="UP000249590"/>
    </source>
</evidence>
<evidence type="ECO:0000256" key="2">
    <source>
        <dbReference type="ARBA" id="ARBA00022801"/>
    </source>
</evidence>
<dbReference type="PROSITE" id="PS00893">
    <property type="entry name" value="NUDIX_BOX"/>
    <property type="match status" value="1"/>
</dbReference>
<dbReference type="Proteomes" id="UP000249590">
    <property type="component" value="Unassembled WGS sequence"/>
</dbReference>
<dbReference type="EMBL" id="QHHQ01000001">
    <property type="protein sequence ID" value="RAI03813.1"/>
    <property type="molecule type" value="Genomic_DNA"/>
</dbReference>
<dbReference type="InterPro" id="IPR020476">
    <property type="entry name" value="Nudix_hydrolase"/>
</dbReference>
<dbReference type="GO" id="GO:0006754">
    <property type="term" value="P:ATP biosynthetic process"/>
    <property type="evidence" value="ECO:0007669"/>
    <property type="project" value="TreeGrafter"/>
</dbReference>
<evidence type="ECO:0000259" key="4">
    <source>
        <dbReference type="PROSITE" id="PS51462"/>
    </source>
</evidence>
<dbReference type="Gene3D" id="3.90.79.10">
    <property type="entry name" value="Nucleoside Triphosphate Pyrophosphohydrolase"/>
    <property type="match status" value="1"/>
</dbReference>
<dbReference type="SUPFAM" id="SSF55811">
    <property type="entry name" value="Nudix"/>
    <property type="match status" value="1"/>
</dbReference>
<comment type="similarity">
    <text evidence="3">Belongs to the Nudix hydrolase family.</text>
</comment>
<dbReference type="GO" id="GO:0004081">
    <property type="term" value="F:bis(5'-nucleosyl)-tetraphosphatase (asymmetrical) activity"/>
    <property type="evidence" value="ECO:0007669"/>
    <property type="project" value="TreeGrafter"/>
</dbReference>
<feature type="domain" description="Nudix hydrolase" evidence="4">
    <location>
        <begin position="1"/>
        <end position="151"/>
    </location>
</feature>
<accession>A0A8B2NWR4</accession>
<keyword evidence="6" id="KW-1185">Reference proteome</keyword>
<comment type="cofactor">
    <cofactor evidence="1">
        <name>Mg(2+)</name>
        <dbReference type="ChEBI" id="CHEBI:18420"/>
    </cofactor>
</comment>
<sequence length="153" mass="16545">MNASAGVLMYRRGEEGIEVLLVHPGGPFWRRKDDGAWSVPKGLIEPGEDPDVAARREFEEEIGTPAAGDLLRLGTVRQSGGKVVEAFALEGDADATGISGGGTVEVEWPRGSGRILSFPEVDRAAWLTLPQARVKMLASQRPFLDRLEAHLRA</sequence>
<dbReference type="Pfam" id="PF00293">
    <property type="entry name" value="NUDIX"/>
    <property type="match status" value="1"/>
</dbReference>
<dbReference type="PROSITE" id="PS51462">
    <property type="entry name" value="NUDIX"/>
    <property type="match status" value="1"/>
</dbReference>
<dbReference type="OrthoDB" id="954553at2"/>
<dbReference type="PRINTS" id="PR00502">
    <property type="entry name" value="NUDIXFAMILY"/>
</dbReference>
<dbReference type="InterPro" id="IPR015797">
    <property type="entry name" value="NUDIX_hydrolase-like_dom_sf"/>
</dbReference>
<dbReference type="InterPro" id="IPR051325">
    <property type="entry name" value="Nudix_hydrolase_domain"/>
</dbReference>
<proteinExistence type="inferred from homology"/>
<reference evidence="5 6" key="1">
    <citation type="submission" date="2018-05" db="EMBL/GenBank/DDBJ databases">
        <title>Acuticoccus sediminis sp. nov., isolated from deep-sea sediment of Indian Ocean.</title>
        <authorList>
            <person name="Liu X."/>
            <person name="Lai Q."/>
            <person name="Du Y."/>
            <person name="Sun F."/>
            <person name="Zhang X."/>
            <person name="Wang S."/>
            <person name="Shao Z."/>
        </authorList>
    </citation>
    <scope>NUCLEOTIDE SEQUENCE [LARGE SCALE GENOMIC DNA]</scope>
    <source>
        <strain evidence="5 6">PTG4-2</strain>
    </source>
</reference>
<keyword evidence="2 3" id="KW-0378">Hydrolase</keyword>
<dbReference type="CDD" id="cd04662">
    <property type="entry name" value="NUDIX_Hydrolase"/>
    <property type="match status" value="1"/>
</dbReference>
<evidence type="ECO:0000256" key="3">
    <source>
        <dbReference type="RuleBase" id="RU003476"/>
    </source>
</evidence>
<dbReference type="PANTHER" id="PTHR21340">
    <property type="entry name" value="DIADENOSINE 5,5-P1,P4-TETRAPHOSPHATE PYROPHOSPHOHYDROLASE MUTT"/>
    <property type="match status" value="1"/>
</dbReference>
<name>A0A8B2NWR4_9HYPH</name>
<evidence type="ECO:0000256" key="1">
    <source>
        <dbReference type="ARBA" id="ARBA00001946"/>
    </source>
</evidence>
<dbReference type="InterPro" id="IPR020084">
    <property type="entry name" value="NUDIX_hydrolase_CS"/>
</dbReference>
<dbReference type="AlphaFoldDB" id="A0A8B2NWR4"/>
<organism evidence="5 6">
    <name type="scientific">Acuticoccus sediminis</name>
    <dbReference type="NCBI Taxonomy" id="2184697"/>
    <lineage>
        <taxon>Bacteria</taxon>
        <taxon>Pseudomonadati</taxon>
        <taxon>Pseudomonadota</taxon>
        <taxon>Alphaproteobacteria</taxon>
        <taxon>Hyphomicrobiales</taxon>
        <taxon>Amorphaceae</taxon>
        <taxon>Acuticoccus</taxon>
    </lineage>
</organism>
<dbReference type="GO" id="GO:0006167">
    <property type="term" value="P:AMP biosynthetic process"/>
    <property type="evidence" value="ECO:0007669"/>
    <property type="project" value="TreeGrafter"/>
</dbReference>
<dbReference type="PANTHER" id="PTHR21340:SF7">
    <property type="entry name" value="NUDIX HYDROLASE DOMAIN-CONTAINING PROTEIN"/>
    <property type="match status" value="1"/>
</dbReference>